<sequence length="99" mass="11961">MNICNNCGKKFYDEGSLWLHVSSCDRKRNNIKPTHYNKGKKDLIEMWYQTMPLEQFRGAMKSNIIKYTMRYENKNQLEDLNKAIEYLKRLKEYEEKTLG</sequence>
<dbReference type="RefSeq" id="YP_010675335.1">
    <property type="nucleotide sequence ID" value="NC_071002.1"/>
</dbReference>
<dbReference type="KEGG" id="vg:77951659"/>
<dbReference type="InterPro" id="IPR021739">
    <property type="entry name" value="SaV-like"/>
</dbReference>
<reference evidence="1 2" key="1">
    <citation type="submission" date="2021-02" db="EMBL/GenBank/DDBJ databases">
        <title>Isolation and Efficacy of Vancomycin Resistant Enterococci-specific Bacteriophages in Wax Moth Larvae Model Galleria mellonella.</title>
        <authorList>
            <person name="El Haddad L."/>
            <person name="Clark J.R."/>
            <person name="Terwilliger A.L."/>
            <person name="Harb C.P."/>
            <person name="Chaftari C."/>
            <person name="Duna M."/>
            <person name="Yussef S."/>
            <person name="Stibich M."/>
            <person name="Maresso A."/>
            <person name="Chemaly R.F."/>
        </authorList>
    </citation>
    <scope>NUCLEOTIDE SEQUENCE [LARGE SCALE GENOMIC DNA]</scope>
</reference>
<accession>A0AAE7UV85</accession>
<evidence type="ECO:0000313" key="2">
    <source>
        <dbReference type="Proteomes" id="UP000828125"/>
    </source>
</evidence>
<name>A0AAE7UV85_9CAUD</name>
<proteinExistence type="predicted"/>
<protein>
    <submittedName>
        <fullName evidence="1">DNA binding protein</fullName>
    </submittedName>
</protein>
<dbReference type="EMBL" id="MW623430">
    <property type="protein sequence ID" value="QTZ83070.1"/>
    <property type="molecule type" value="Genomic_DNA"/>
</dbReference>
<organism evidence="1 2">
    <name type="scientific">Enterococcus phage MDA1</name>
    <dbReference type="NCBI Taxonomy" id="2816460"/>
    <lineage>
        <taxon>Viruses</taxon>
        <taxon>Duplodnaviria</taxon>
        <taxon>Heunggongvirae</taxon>
        <taxon>Uroviricota</taxon>
        <taxon>Caudoviricetes</taxon>
        <taxon>Rountreeviridae</taxon>
        <taxon>Sarlesvirinae</taxon>
        <taxon>Copernicusvirus</taxon>
        <taxon>Copernicusvirus mda1</taxon>
    </lineage>
</organism>
<dbReference type="Proteomes" id="UP000828125">
    <property type="component" value="Segment"/>
</dbReference>
<evidence type="ECO:0000313" key="1">
    <source>
        <dbReference type="EMBL" id="QTZ83070.1"/>
    </source>
</evidence>
<dbReference type="Pfam" id="PF11753">
    <property type="entry name" value="DUF3310"/>
    <property type="match status" value="1"/>
</dbReference>
<keyword evidence="2" id="KW-1185">Reference proteome</keyword>
<dbReference type="GeneID" id="77951659"/>